<dbReference type="EMBL" id="JAVYJV010000012">
    <property type="protein sequence ID" value="KAK4356918.1"/>
    <property type="molecule type" value="Genomic_DNA"/>
</dbReference>
<protein>
    <submittedName>
        <fullName evidence="1">Uncharacterized protein</fullName>
    </submittedName>
</protein>
<evidence type="ECO:0000313" key="1">
    <source>
        <dbReference type="EMBL" id="KAK4356918.1"/>
    </source>
</evidence>
<reference evidence="1" key="1">
    <citation type="submission" date="2023-12" db="EMBL/GenBank/DDBJ databases">
        <title>Genome assembly of Anisodus tanguticus.</title>
        <authorList>
            <person name="Wang Y.-J."/>
        </authorList>
    </citation>
    <scope>NUCLEOTIDE SEQUENCE</scope>
    <source>
        <strain evidence="1">KB-2021</strain>
        <tissue evidence="1">Leaf</tissue>
    </source>
</reference>
<proteinExistence type="predicted"/>
<keyword evidence="2" id="KW-1185">Reference proteome</keyword>
<gene>
    <name evidence="1" type="ORF">RND71_022528</name>
</gene>
<organism evidence="1 2">
    <name type="scientific">Anisodus tanguticus</name>
    <dbReference type="NCBI Taxonomy" id="243964"/>
    <lineage>
        <taxon>Eukaryota</taxon>
        <taxon>Viridiplantae</taxon>
        <taxon>Streptophyta</taxon>
        <taxon>Embryophyta</taxon>
        <taxon>Tracheophyta</taxon>
        <taxon>Spermatophyta</taxon>
        <taxon>Magnoliopsida</taxon>
        <taxon>eudicotyledons</taxon>
        <taxon>Gunneridae</taxon>
        <taxon>Pentapetalae</taxon>
        <taxon>asterids</taxon>
        <taxon>lamiids</taxon>
        <taxon>Solanales</taxon>
        <taxon>Solanaceae</taxon>
        <taxon>Solanoideae</taxon>
        <taxon>Hyoscyameae</taxon>
        <taxon>Anisodus</taxon>
    </lineage>
</organism>
<dbReference type="Proteomes" id="UP001291623">
    <property type="component" value="Unassembled WGS sequence"/>
</dbReference>
<accession>A0AAE1V595</accession>
<evidence type="ECO:0000313" key="2">
    <source>
        <dbReference type="Proteomes" id="UP001291623"/>
    </source>
</evidence>
<sequence length="76" mass="8217">MNSSRSVRWKDSAPVSSKPWGHQCDGMLGCLGWLGLAGYFGTPCPSTELDHVSQSKEWAAGFLKWGGLREAGFTGQ</sequence>
<name>A0AAE1V595_9SOLA</name>
<dbReference type="AntiFam" id="ANF00038">
    <property type="entry name" value="Overlaps SRP RNA, same strand"/>
</dbReference>
<dbReference type="AlphaFoldDB" id="A0AAE1V595"/>
<comment type="caution">
    <text evidence="1">The sequence shown here is derived from an EMBL/GenBank/DDBJ whole genome shotgun (WGS) entry which is preliminary data.</text>
</comment>